<organism evidence="2 3">
    <name type="scientific">Erythroxylum novogranatense</name>
    <dbReference type="NCBI Taxonomy" id="1862640"/>
    <lineage>
        <taxon>Eukaryota</taxon>
        <taxon>Viridiplantae</taxon>
        <taxon>Streptophyta</taxon>
        <taxon>Embryophyta</taxon>
        <taxon>Tracheophyta</taxon>
        <taxon>Spermatophyta</taxon>
        <taxon>Magnoliopsida</taxon>
        <taxon>eudicotyledons</taxon>
        <taxon>Gunneridae</taxon>
        <taxon>Pentapetalae</taxon>
        <taxon>rosids</taxon>
        <taxon>fabids</taxon>
        <taxon>Malpighiales</taxon>
        <taxon>Erythroxylaceae</taxon>
        <taxon>Erythroxylum</taxon>
    </lineage>
</organism>
<keyword evidence="1" id="KW-0472">Membrane</keyword>
<sequence length="83" mass="9468">MNSISYKRTYRLFTNQGLSHWAVLNQKNPQGSSLSSRFALLVYCPVCTLILPNVLLLSLKRHTILLKPTVHDLLSNSMTHIFL</sequence>
<comment type="caution">
    <text evidence="2">The sequence shown here is derived from an EMBL/GenBank/DDBJ whole genome shotgun (WGS) entry which is preliminary data.</text>
</comment>
<name>A0AAV8T6E2_9ROSI</name>
<keyword evidence="1" id="KW-0812">Transmembrane</keyword>
<keyword evidence="1" id="KW-1133">Transmembrane helix</keyword>
<dbReference type="Proteomes" id="UP001159364">
    <property type="component" value="Linkage Group LG06"/>
</dbReference>
<proteinExistence type="predicted"/>
<reference evidence="2 3" key="1">
    <citation type="submission" date="2021-09" db="EMBL/GenBank/DDBJ databases">
        <title>Genomic insights and catalytic innovation underlie evolution of tropane alkaloids biosynthesis.</title>
        <authorList>
            <person name="Wang Y.-J."/>
            <person name="Tian T."/>
            <person name="Huang J.-P."/>
            <person name="Huang S.-X."/>
        </authorList>
    </citation>
    <scope>NUCLEOTIDE SEQUENCE [LARGE SCALE GENOMIC DNA]</scope>
    <source>
        <strain evidence="2">KIB-2018</strain>
        <tissue evidence="2">Leaf</tissue>
    </source>
</reference>
<gene>
    <name evidence="2" type="ORF">K2173_004579</name>
</gene>
<evidence type="ECO:0000313" key="2">
    <source>
        <dbReference type="EMBL" id="KAJ8761768.1"/>
    </source>
</evidence>
<evidence type="ECO:0000313" key="3">
    <source>
        <dbReference type="Proteomes" id="UP001159364"/>
    </source>
</evidence>
<dbReference type="EMBL" id="JAIWQS010000006">
    <property type="protein sequence ID" value="KAJ8761768.1"/>
    <property type="molecule type" value="Genomic_DNA"/>
</dbReference>
<dbReference type="AlphaFoldDB" id="A0AAV8T6E2"/>
<keyword evidence="3" id="KW-1185">Reference proteome</keyword>
<protein>
    <submittedName>
        <fullName evidence="2">Uncharacterized protein</fullName>
    </submittedName>
</protein>
<accession>A0AAV8T6E2</accession>
<evidence type="ECO:0000256" key="1">
    <source>
        <dbReference type="SAM" id="Phobius"/>
    </source>
</evidence>
<feature type="transmembrane region" description="Helical" evidence="1">
    <location>
        <begin position="38"/>
        <end position="59"/>
    </location>
</feature>